<proteinExistence type="predicted"/>
<organism evidence="3 4">
    <name type="scientific">Polarella glacialis</name>
    <name type="common">Dinoflagellate</name>
    <dbReference type="NCBI Taxonomy" id="89957"/>
    <lineage>
        <taxon>Eukaryota</taxon>
        <taxon>Sar</taxon>
        <taxon>Alveolata</taxon>
        <taxon>Dinophyceae</taxon>
        <taxon>Suessiales</taxon>
        <taxon>Suessiaceae</taxon>
        <taxon>Polarella</taxon>
    </lineage>
</organism>
<comment type="caution">
    <text evidence="3">The sequence shown here is derived from an EMBL/GenBank/DDBJ whole genome shotgun (WGS) entry which is preliminary data.</text>
</comment>
<dbReference type="PROSITE" id="PS01159">
    <property type="entry name" value="WW_DOMAIN_1"/>
    <property type="match status" value="1"/>
</dbReference>
<dbReference type="SMART" id="SM00456">
    <property type="entry name" value="WW"/>
    <property type="match status" value="2"/>
</dbReference>
<feature type="region of interest" description="Disordered" evidence="1">
    <location>
        <begin position="323"/>
        <end position="367"/>
    </location>
</feature>
<evidence type="ECO:0000259" key="2">
    <source>
        <dbReference type="PROSITE" id="PS50020"/>
    </source>
</evidence>
<dbReference type="InterPro" id="IPR036020">
    <property type="entry name" value="WW_dom_sf"/>
</dbReference>
<gene>
    <name evidence="3" type="ORF">PGLA1383_LOCUS8865</name>
</gene>
<dbReference type="EMBL" id="CAJNNV010004083">
    <property type="protein sequence ID" value="CAE8590140.1"/>
    <property type="molecule type" value="Genomic_DNA"/>
</dbReference>
<dbReference type="CDD" id="cd00201">
    <property type="entry name" value="WW"/>
    <property type="match status" value="1"/>
</dbReference>
<dbReference type="OrthoDB" id="49630at2759"/>
<name>A0A813DUZ2_POLGL</name>
<feature type="compositionally biased region" description="Polar residues" evidence="1">
    <location>
        <begin position="357"/>
        <end position="367"/>
    </location>
</feature>
<feature type="region of interest" description="Disordered" evidence="1">
    <location>
        <begin position="299"/>
        <end position="318"/>
    </location>
</feature>
<dbReference type="PROSITE" id="PS50020">
    <property type="entry name" value="WW_DOMAIN_2"/>
    <property type="match status" value="2"/>
</dbReference>
<feature type="domain" description="WW" evidence="2">
    <location>
        <begin position="88"/>
        <end position="121"/>
    </location>
</feature>
<feature type="region of interest" description="Disordered" evidence="1">
    <location>
        <begin position="52"/>
        <end position="88"/>
    </location>
</feature>
<dbReference type="SUPFAM" id="SSF51045">
    <property type="entry name" value="WW domain"/>
    <property type="match status" value="2"/>
</dbReference>
<dbReference type="AlphaFoldDB" id="A0A813DUZ2"/>
<dbReference type="Proteomes" id="UP000654075">
    <property type="component" value="Unassembled WGS sequence"/>
</dbReference>
<feature type="region of interest" description="Disordered" evidence="1">
    <location>
        <begin position="275"/>
        <end position="294"/>
    </location>
</feature>
<sequence>MASLSSGSSLRRMAAGFTMVRSSRCAACSAFPAPSAPAPRWRRLEANATQFSRAAVRSVSSKKGYDDSEDPDPDFFARRGPARTREGATLPDGWLQNKSSARGVYYSHQATGVTQWDLPSGPPTPQQVNEAFQEKYGRSVAPLHPGAEVRLVGLQSQPHLESQLGIVEQWDQASGMVRIRLLAIGDLKLVKPQNLLVTAAATGFQTKRPEGEENQDAGQEIDGGTGWRTFLVVLSGGAFAYWILKFSWLHVDDSVRAAAASRAAAAAALQDSTDADASAAGSSGGAAASTGRSGAAVRRKASGAATATGPASANAEPAEAAALVVADGASPPPLPVGWSENTDPASGRSYFWKQADPSRTTTWKRPE</sequence>
<dbReference type="InterPro" id="IPR001202">
    <property type="entry name" value="WW_dom"/>
</dbReference>
<keyword evidence="4" id="KW-1185">Reference proteome</keyword>
<evidence type="ECO:0000256" key="1">
    <source>
        <dbReference type="SAM" id="MobiDB-lite"/>
    </source>
</evidence>
<feature type="domain" description="WW" evidence="2">
    <location>
        <begin position="332"/>
        <end position="367"/>
    </location>
</feature>
<dbReference type="Gene3D" id="2.20.70.10">
    <property type="match status" value="2"/>
</dbReference>
<accession>A0A813DUZ2</accession>
<reference evidence="3" key="1">
    <citation type="submission" date="2021-02" db="EMBL/GenBank/DDBJ databases">
        <authorList>
            <person name="Dougan E. K."/>
            <person name="Rhodes N."/>
            <person name="Thang M."/>
            <person name="Chan C."/>
        </authorList>
    </citation>
    <scope>NUCLEOTIDE SEQUENCE</scope>
</reference>
<evidence type="ECO:0000313" key="3">
    <source>
        <dbReference type="EMBL" id="CAE8590140.1"/>
    </source>
</evidence>
<protein>
    <recommendedName>
        <fullName evidence="2">WW domain-containing protein</fullName>
    </recommendedName>
</protein>
<evidence type="ECO:0000313" key="4">
    <source>
        <dbReference type="Proteomes" id="UP000654075"/>
    </source>
</evidence>